<accession>A0AAD6M7T8</accession>
<dbReference type="AlphaFoldDB" id="A0AAD6M7T8"/>
<dbReference type="Proteomes" id="UP001164929">
    <property type="component" value="Chromosome 11"/>
</dbReference>
<name>A0AAD6M7T8_9ROSI</name>
<feature type="region of interest" description="Disordered" evidence="1">
    <location>
        <begin position="52"/>
        <end position="73"/>
    </location>
</feature>
<organism evidence="2 3">
    <name type="scientific">Populus alba x Populus x berolinensis</name>
    <dbReference type="NCBI Taxonomy" id="444605"/>
    <lineage>
        <taxon>Eukaryota</taxon>
        <taxon>Viridiplantae</taxon>
        <taxon>Streptophyta</taxon>
        <taxon>Embryophyta</taxon>
        <taxon>Tracheophyta</taxon>
        <taxon>Spermatophyta</taxon>
        <taxon>Magnoliopsida</taxon>
        <taxon>eudicotyledons</taxon>
        <taxon>Gunneridae</taxon>
        <taxon>Pentapetalae</taxon>
        <taxon>rosids</taxon>
        <taxon>fabids</taxon>
        <taxon>Malpighiales</taxon>
        <taxon>Salicaceae</taxon>
        <taxon>Saliceae</taxon>
        <taxon>Populus</taxon>
    </lineage>
</organism>
<evidence type="ECO:0000313" key="2">
    <source>
        <dbReference type="EMBL" id="KAJ6980553.1"/>
    </source>
</evidence>
<evidence type="ECO:0000256" key="1">
    <source>
        <dbReference type="SAM" id="MobiDB-lite"/>
    </source>
</evidence>
<proteinExistence type="predicted"/>
<feature type="region of interest" description="Disordered" evidence="1">
    <location>
        <begin position="88"/>
        <end position="110"/>
    </location>
</feature>
<evidence type="ECO:0000313" key="3">
    <source>
        <dbReference type="Proteomes" id="UP001164929"/>
    </source>
</evidence>
<gene>
    <name evidence="2" type="ORF">NC653_028375</name>
</gene>
<sequence>MTPTDDSLCVGQSSITVTPRQSAGCRQRPVTGVPDMQELECNYSMEKTKSRGCRNFQQSHGRRNLSSKVGGTSPCERRICSSINSAARGSLQAATAEEEREFPPRKRGRKVQIYAAETASKQPLKPGKTWFLT</sequence>
<protein>
    <submittedName>
        <fullName evidence="2">Uncharacterized protein</fullName>
    </submittedName>
</protein>
<dbReference type="EMBL" id="JAQIZT010000011">
    <property type="protein sequence ID" value="KAJ6980553.1"/>
    <property type="molecule type" value="Genomic_DNA"/>
</dbReference>
<keyword evidence="3" id="KW-1185">Reference proteome</keyword>
<reference evidence="2" key="1">
    <citation type="journal article" date="2023" name="Mol. Ecol. Resour.">
        <title>Chromosome-level genome assembly of a triploid poplar Populus alba 'Berolinensis'.</title>
        <authorList>
            <person name="Chen S."/>
            <person name="Yu Y."/>
            <person name="Wang X."/>
            <person name="Wang S."/>
            <person name="Zhang T."/>
            <person name="Zhou Y."/>
            <person name="He R."/>
            <person name="Meng N."/>
            <person name="Wang Y."/>
            <person name="Liu W."/>
            <person name="Liu Z."/>
            <person name="Liu J."/>
            <person name="Guo Q."/>
            <person name="Huang H."/>
            <person name="Sederoff R.R."/>
            <person name="Wang G."/>
            <person name="Qu G."/>
            <person name="Chen S."/>
        </authorList>
    </citation>
    <scope>NUCLEOTIDE SEQUENCE</scope>
    <source>
        <tissue evidence="2">Leaves</tissue>
    </source>
</reference>
<comment type="caution">
    <text evidence="2">The sequence shown here is derived from an EMBL/GenBank/DDBJ whole genome shotgun (WGS) entry which is preliminary data.</text>
</comment>